<protein>
    <recommendedName>
        <fullName evidence="7">RING-type domain-containing protein</fullName>
    </recommendedName>
</protein>
<dbReference type="InterPro" id="IPR001841">
    <property type="entry name" value="Znf_RING"/>
</dbReference>
<evidence type="ECO:0000256" key="2">
    <source>
        <dbReference type="ARBA" id="ARBA00022771"/>
    </source>
</evidence>
<dbReference type="SUPFAM" id="SSF57850">
    <property type="entry name" value="RING/U-box"/>
    <property type="match status" value="1"/>
</dbReference>
<feature type="compositionally biased region" description="Low complexity" evidence="6">
    <location>
        <begin position="147"/>
        <end position="158"/>
    </location>
</feature>
<dbReference type="EMBL" id="GITU01004938">
    <property type="protein sequence ID" value="MBC1173641.1"/>
    <property type="molecule type" value="Transcribed_RNA"/>
</dbReference>
<dbReference type="PANTHER" id="PTHR22663:SF17">
    <property type="entry name" value="RING FINGER PROTEIN NARYA-RELATED"/>
    <property type="match status" value="1"/>
</dbReference>
<dbReference type="PROSITE" id="PS00518">
    <property type="entry name" value="ZF_RING_1"/>
    <property type="match status" value="1"/>
</dbReference>
<feature type="region of interest" description="Disordered" evidence="6">
    <location>
        <begin position="130"/>
        <end position="160"/>
    </location>
</feature>
<dbReference type="GO" id="GO:0000795">
    <property type="term" value="C:synaptonemal complex"/>
    <property type="evidence" value="ECO:0007669"/>
    <property type="project" value="InterPro"/>
</dbReference>
<dbReference type="GO" id="GO:0016925">
    <property type="term" value="P:protein sumoylation"/>
    <property type="evidence" value="ECO:0007669"/>
    <property type="project" value="TreeGrafter"/>
</dbReference>
<proteinExistence type="predicted"/>
<dbReference type="Gene3D" id="3.30.40.10">
    <property type="entry name" value="Zinc/RING finger domain, C3HC4 (zinc finger)"/>
    <property type="match status" value="1"/>
</dbReference>
<organism evidence="8">
    <name type="scientific">Lutzomyia longipalpis</name>
    <name type="common">Sand fly</name>
    <dbReference type="NCBI Taxonomy" id="7200"/>
    <lineage>
        <taxon>Eukaryota</taxon>
        <taxon>Metazoa</taxon>
        <taxon>Ecdysozoa</taxon>
        <taxon>Arthropoda</taxon>
        <taxon>Hexapoda</taxon>
        <taxon>Insecta</taxon>
        <taxon>Pterygota</taxon>
        <taxon>Neoptera</taxon>
        <taxon>Endopterygota</taxon>
        <taxon>Diptera</taxon>
        <taxon>Nematocera</taxon>
        <taxon>Psychodoidea</taxon>
        <taxon>Psychodidae</taxon>
        <taxon>Lutzomyia</taxon>
        <taxon>Lutzomyia</taxon>
    </lineage>
</organism>
<keyword evidence="2 5" id="KW-0863">Zinc-finger</keyword>
<dbReference type="AlphaFoldDB" id="A0A7G3AHB2"/>
<dbReference type="GO" id="GO:0007131">
    <property type="term" value="P:reciprocal meiotic recombination"/>
    <property type="evidence" value="ECO:0007669"/>
    <property type="project" value="InterPro"/>
</dbReference>
<dbReference type="VEuPathDB" id="VectorBase:LLONM1_000511"/>
<dbReference type="PANTHER" id="PTHR22663">
    <property type="entry name" value="RING FINGER PROTEIN NARYA-RELATED"/>
    <property type="match status" value="1"/>
</dbReference>
<evidence type="ECO:0000256" key="4">
    <source>
        <dbReference type="ARBA" id="ARBA00023254"/>
    </source>
</evidence>
<keyword evidence="3" id="KW-0862">Zinc</keyword>
<name>A0A7G3AHB2_LUTLO</name>
<evidence type="ECO:0000256" key="6">
    <source>
        <dbReference type="SAM" id="MobiDB-lite"/>
    </source>
</evidence>
<keyword evidence="4" id="KW-0469">Meiosis</keyword>
<dbReference type="InterPro" id="IPR013083">
    <property type="entry name" value="Znf_RING/FYVE/PHD"/>
</dbReference>
<evidence type="ECO:0000256" key="1">
    <source>
        <dbReference type="ARBA" id="ARBA00022723"/>
    </source>
</evidence>
<dbReference type="InterPro" id="IPR042123">
    <property type="entry name" value="Zip3/RNF212-like"/>
</dbReference>
<feature type="domain" description="RING-type" evidence="7">
    <location>
        <begin position="7"/>
        <end position="49"/>
    </location>
</feature>
<accession>A0A7G3AHB2</accession>
<keyword evidence="1" id="KW-0479">Metal-binding</keyword>
<evidence type="ECO:0000256" key="5">
    <source>
        <dbReference type="PROSITE-ProRule" id="PRU00175"/>
    </source>
</evidence>
<sequence>MTTWIHCNSCYRNYSRDYQFYMLNCSHILCHGCLQSQVIAKRNECKWCKRPVRYRKICKELDPKILQHFDPDQHKHLQTVESSLKMTQIQYKHLTNPTVLENIQRKTRQMKNLEVKFATKVAHMKRLLENLKKTPSQGSRGRPVAPSSVMSSISRSSGSGVGYFAPGQPLRKEPLLLLPSGSSGSSIGHSERSAFMPASNVNQPNGGTLLKKHPQITRISKLSAQVGKLYR</sequence>
<evidence type="ECO:0000256" key="3">
    <source>
        <dbReference type="ARBA" id="ARBA00022833"/>
    </source>
</evidence>
<evidence type="ECO:0000313" key="8">
    <source>
        <dbReference type="EMBL" id="MBC1173641.1"/>
    </source>
</evidence>
<dbReference type="InterPro" id="IPR017907">
    <property type="entry name" value="Znf_RING_CS"/>
</dbReference>
<evidence type="ECO:0000259" key="7">
    <source>
        <dbReference type="PROSITE" id="PS50089"/>
    </source>
</evidence>
<dbReference type="GO" id="GO:0007129">
    <property type="term" value="P:homologous chromosome pairing at meiosis"/>
    <property type="evidence" value="ECO:0007669"/>
    <property type="project" value="TreeGrafter"/>
</dbReference>
<dbReference type="PROSITE" id="PS50089">
    <property type="entry name" value="ZF_RING_2"/>
    <property type="match status" value="1"/>
</dbReference>
<dbReference type="GO" id="GO:0008270">
    <property type="term" value="F:zinc ion binding"/>
    <property type="evidence" value="ECO:0007669"/>
    <property type="project" value="UniProtKB-KW"/>
</dbReference>
<dbReference type="Pfam" id="PF14634">
    <property type="entry name" value="zf-RING_5"/>
    <property type="match status" value="1"/>
</dbReference>
<dbReference type="GO" id="GO:0019789">
    <property type="term" value="F:SUMO transferase activity"/>
    <property type="evidence" value="ECO:0007669"/>
    <property type="project" value="InterPro"/>
</dbReference>
<reference evidence="8" key="1">
    <citation type="journal article" date="2020" name="BMC">
        <title>Leishmania infection induces a limited differential gene expression in the sand fly midgut.</title>
        <authorList>
            <person name="Coutinho-Abreu I.V."/>
            <person name="Serafim T.D."/>
            <person name="Meneses C."/>
            <person name="Kamhawi S."/>
            <person name="Oliveira F."/>
            <person name="Valenzuela J.G."/>
        </authorList>
    </citation>
    <scope>NUCLEOTIDE SEQUENCE</scope>
    <source>
        <strain evidence="8">Jacobina</strain>
        <tissue evidence="8">Midgut</tissue>
    </source>
</reference>